<keyword evidence="1" id="KW-0732">Signal</keyword>
<dbReference type="RefSeq" id="WP_069831024.1">
    <property type="nucleotide sequence ID" value="NZ_MDJD01000049.1"/>
</dbReference>
<evidence type="ECO:0000313" key="3">
    <source>
        <dbReference type="Proteomes" id="UP000095713"/>
    </source>
</evidence>
<reference evidence="2 3" key="1">
    <citation type="submission" date="2016-05" db="EMBL/GenBank/DDBJ databases">
        <title>Draft Genome Sequence of Algibacter sp. Strain SK-16 Isolated from the Surface Water of Aburatsubo Inlet.</title>
        <authorList>
            <person name="Wong S.-K."/>
            <person name="Yoshizawa S."/>
            <person name="Nakajima Y."/>
            <person name="Ogura Y."/>
            <person name="Tetsuya H."/>
            <person name="Hamasaki K."/>
        </authorList>
    </citation>
    <scope>NUCLEOTIDE SEQUENCE [LARGE SCALE GENOMIC DNA]</scope>
    <source>
        <strain evidence="2 3">SK-16</strain>
    </source>
</reference>
<evidence type="ECO:0008006" key="4">
    <source>
        <dbReference type="Google" id="ProtNLM"/>
    </source>
</evidence>
<evidence type="ECO:0000256" key="1">
    <source>
        <dbReference type="SAM" id="SignalP"/>
    </source>
</evidence>
<proteinExistence type="predicted"/>
<feature type="chain" id="PRO_5009185916" description="Lipoprotein" evidence="1">
    <location>
        <begin position="25"/>
        <end position="169"/>
    </location>
</feature>
<feature type="signal peptide" evidence="1">
    <location>
        <begin position="1"/>
        <end position="24"/>
    </location>
</feature>
<comment type="caution">
    <text evidence="2">The sequence shown here is derived from an EMBL/GenBank/DDBJ whole genome shotgun (WGS) entry which is preliminary data.</text>
</comment>
<accession>A0A1E5T428</accession>
<dbReference type="STRING" id="1849968.A8C32_19075"/>
<sequence length="169" mass="19557">MKLFKNTFTLLILFLGMLSFSKCASTQKLEKKLPISIGDVYYEHWVAGIKGGGSGFNVFIPVTNNTESFILDSVYFKGRRAKLEYKNKSTFIGRFKTKANQKQDYVMSSDSNEEYGNTVYDLPKKIPFALKEDECIVSYKENKTTKYYKISNIIKKESQSYPTELRKRQ</sequence>
<gene>
    <name evidence="2" type="ORF">A8C32_19075</name>
</gene>
<organism evidence="2 3">
    <name type="scientific">Flavivirga aquatica</name>
    <dbReference type="NCBI Taxonomy" id="1849968"/>
    <lineage>
        <taxon>Bacteria</taxon>
        <taxon>Pseudomonadati</taxon>
        <taxon>Bacteroidota</taxon>
        <taxon>Flavobacteriia</taxon>
        <taxon>Flavobacteriales</taxon>
        <taxon>Flavobacteriaceae</taxon>
        <taxon>Flavivirga</taxon>
    </lineage>
</organism>
<keyword evidence="3" id="KW-1185">Reference proteome</keyword>
<evidence type="ECO:0000313" key="2">
    <source>
        <dbReference type="EMBL" id="OEK06135.1"/>
    </source>
</evidence>
<dbReference type="Proteomes" id="UP000095713">
    <property type="component" value="Unassembled WGS sequence"/>
</dbReference>
<name>A0A1E5T428_9FLAO</name>
<dbReference type="AlphaFoldDB" id="A0A1E5T428"/>
<protein>
    <recommendedName>
        <fullName evidence="4">Lipoprotein</fullName>
    </recommendedName>
</protein>
<dbReference type="OrthoDB" id="1364277at2"/>
<dbReference type="EMBL" id="MDJD01000049">
    <property type="protein sequence ID" value="OEK06135.1"/>
    <property type="molecule type" value="Genomic_DNA"/>
</dbReference>